<sequence length="181" mass="21165">MRFFCKRSDGFQEETRVFLAALQCECMVFTEKNKIEEIREIYDKLTGLGKAEGFIPVFIIPSFELLSRRLGENKVGAVLKREGELSVMRERGRRQYKEVILAKIPVKHPWEVFSCLRMNGWSTVKAQESVINLSRKWYLCEGAVPAVIQDGCVEYRLQEIREQANENLYILKRTAYNDKIF</sequence>
<organism evidence="1 2">
    <name type="scientific">[Clostridium] polysaccharolyticum</name>
    <dbReference type="NCBI Taxonomy" id="29364"/>
    <lineage>
        <taxon>Bacteria</taxon>
        <taxon>Bacillati</taxon>
        <taxon>Bacillota</taxon>
        <taxon>Clostridia</taxon>
        <taxon>Lachnospirales</taxon>
        <taxon>Lachnospiraceae</taxon>
    </lineage>
</organism>
<evidence type="ECO:0000313" key="2">
    <source>
        <dbReference type="Proteomes" id="UP000199800"/>
    </source>
</evidence>
<gene>
    <name evidence="1" type="ORF">SAMN04487772_11145</name>
</gene>
<dbReference type="AlphaFoldDB" id="A0A1I0CUC5"/>
<accession>A0A1I0CUC5</accession>
<dbReference type="EMBL" id="FOHN01000011">
    <property type="protein sequence ID" value="SET22706.1"/>
    <property type="molecule type" value="Genomic_DNA"/>
</dbReference>
<dbReference type="STRING" id="29364.SAMN04487772_11145"/>
<reference evidence="1 2" key="1">
    <citation type="submission" date="2016-10" db="EMBL/GenBank/DDBJ databases">
        <authorList>
            <person name="de Groot N.N."/>
        </authorList>
    </citation>
    <scope>NUCLEOTIDE SEQUENCE [LARGE SCALE GENOMIC DNA]</scope>
    <source>
        <strain evidence="1 2">DSM 1801</strain>
    </source>
</reference>
<keyword evidence="2" id="KW-1185">Reference proteome</keyword>
<evidence type="ECO:0008006" key="3">
    <source>
        <dbReference type="Google" id="ProtNLM"/>
    </source>
</evidence>
<dbReference type="RefSeq" id="WP_092477861.1">
    <property type="nucleotide sequence ID" value="NZ_FOHN01000011.1"/>
</dbReference>
<evidence type="ECO:0000313" key="1">
    <source>
        <dbReference type="EMBL" id="SET22706.1"/>
    </source>
</evidence>
<dbReference type="Proteomes" id="UP000199800">
    <property type="component" value="Unassembled WGS sequence"/>
</dbReference>
<proteinExistence type="predicted"/>
<dbReference type="OrthoDB" id="4827574at2"/>
<protein>
    <recommendedName>
        <fullName evidence="3">Ethanolamine utilization protein</fullName>
    </recommendedName>
</protein>
<name>A0A1I0CUC5_9FIRM</name>